<dbReference type="PANTHER" id="PTHR21505">
    <property type="entry name" value="MADF DOMAIN-CONTAINING PROTEIN-RELATED"/>
    <property type="match status" value="1"/>
</dbReference>
<dbReference type="Pfam" id="PF10545">
    <property type="entry name" value="MADF_DNA_bdg"/>
    <property type="match status" value="1"/>
</dbReference>
<feature type="domain" description="MADF" evidence="2">
    <location>
        <begin position="17"/>
        <end position="110"/>
    </location>
</feature>
<feature type="compositionally biased region" description="Low complexity" evidence="1">
    <location>
        <begin position="155"/>
        <end position="183"/>
    </location>
</feature>
<organism evidence="3 4">
    <name type="scientific">Parnassius apollo</name>
    <name type="common">Apollo butterfly</name>
    <name type="synonym">Papilio apollo</name>
    <dbReference type="NCBI Taxonomy" id="110799"/>
    <lineage>
        <taxon>Eukaryota</taxon>
        <taxon>Metazoa</taxon>
        <taxon>Ecdysozoa</taxon>
        <taxon>Arthropoda</taxon>
        <taxon>Hexapoda</taxon>
        <taxon>Insecta</taxon>
        <taxon>Pterygota</taxon>
        <taxon>Neoptera</taxon>
        <taxon>Endopterygota</taxon>
        <taxon>Lepidoptera</taxon>
        <taxon>Glossata</taxon>
        <taxon>Ditrysia</taxon>
        <taxon>Papilionoidea</taxon>
        <taxon>Papilionidae</taxon>
        <taxon>Parnassiinae</taxon>
        <taxon>Parnassini</taxon>
        <taxon>Parnassius</taxon>
        <taxon>Parnassius</taxon>
    </lineage>
</organism>
<feature type="region of interest" description="Disordered" evidence="1">
    <location>
        <begin position="109"/>
        <end position="248"/>
    </location>
</feature>
<dbReference type="AlphaFoldDB" id="A0A8S3XLU4"/>
<feature type="compositionally biased region" description="Polar residues" evidence="1">
    <location>
        <begin position="130"/>
        <end position="154"/>
    </location>
</feature>
<proteinExistence type="predicted"/>
<accession>A0A8S3XLU4</accession>
<evidence type="ECO:0000313" key="3">
    <source>
        <dbReference type="EMBL" id="CAG5030411.1"/>
    </source>
</evidence>
<name>A0A8S3XLU4_PARAO</name>
<dbReference type="Proteomes" id="UP000691718">
    <property type="component" value="Unassembled WGS sequence"/>
</dbReference>
<dbReference type="SMART" id="SM00595">
    <property type="entry name" value="MADF"/>
    <property type="match status" value="1"/>
</dbReference>
<feature type="compositionally biased region" description="Polar residues" evidence="1">
    <location>
        <begin position="228"/>
        <end position="248"/>
    </location>
</feature>
<feature type="compositionally biased region" description="Low complexity" evidence="1">
    <location>
        <begin position="199"/>
        <end position="227"/>
    </location>
</feature>
<feature type="compositionally biased region" description="Polar residues" evidence="1">
    <location>
        <begin position="184"/>
        <end position="198"/>
    </location>
</feature>
<feature type="compositionally biased region" description="Low complexity" evidence="1">
    <location>
        <begin position="114"/>
        <end position="129"/>
    </location>
</feature>
<evidence type="ECO:0000256" key="1">
    <source>
        <dbReference type="SAM" id="MobiDB-lite"/>
    </source>
</evidence>
<dbReference type="PROSITE" id="PS51029">
    <property type="entry name" value="MADF"/>
    <property type="match status" value="1"/>
</dbReference>
<gene>
    <name evidence="3" type="ORF">PAPOLLO_LOCUS19463</name>
</gene>
<dbReference type="InterPro" id="IPR006578">
    <property type="entry name" value="MADF-dom"/>
</dbReference>
<comment type="caution">
    <text evidence="3">The sequence shown here is derived from an EMBL/GenBank/DDBJ whole genome shotgun (WGS) entry which is preliminary data.</text>
</comment>
<keyword evidence="4" id="KW-1185">Reference proteome</keyword>
<dbReference type="PANTHER" id="PTHR21505:SF12">
    <property type="entry name" value="MADF DOMAIN-CONTAINING PROTEIN-RELATED"/>
    <property type="match status" value="1"/>
</dbReference>
<dbReference type="EMBL" id="CAJQZP010001208">
    <property type="protein sequence ID" value="CAG5030411.1"/>
    <property type="molecule type" value="Genomic_DNA"/>
</dbReference>
<reference evidence="3" key="1">
    <citation type="submission" date="2021-04" db="EMBL/GenBank/DDBJ databases">
        <authorList>
            <person name="Tunstrom K."/>
        </authorList>
    </citation>
    <scope>NUCLEOTIDE SEQUENCE</scope>
</reference>
<dbReference type="OrthoDB" id="10051975at2759"/>
<evidence type="ECO:0000313" key="4">
    <source>
        <dbReference type="Proteomes" id="UP000691718"/>
    </source>
</evidence>
<evidence type="ECO:0000259" key="2">
    <source>
        <dbReference type="PROSITE" id="PS51029"/>
    </source>
</evidence>
<sequence>MNKHACSSSFNNENIIRLIQLYEFHRVLWDSTLTDYRNNDLRQDAWKAISNEVKIPIGELKKKMTTLLATNRKERSKIKKSLVTGSGANDVYISKWFASEYFTFLNDKDKPLPTTETTITTSNNTQNVNESISNDEQLASDSASTTQQVPSDLTSSTQQAPSNASSSTQQAPSNSSSSIQQTPRNSASSTQQVPSDLTSSTQQAPSNASSSTQQAPSNSSSSIQQTPRNSASSTQQQHNTSGAVITMT</sequence>
<protein>
    <submittedName>
        <fullName evidence="3">(apollo) hypothetical protein</fullName>
    </submittedName>
</protein>